<gene>
    <name evidence="14 15" type="primary">CCDC103</name>
</gene>
<dbReference type="AlphaFoldDB" id="A0A6P7ZEJ7"/>
<dbReference type="CTD" id="388389"/>
<evidence type="ECO:0000256" key="7">
    <source>
        <dbReference type="ARBA" id="ARBA00022846"/>
    </source>
</evidence>
<proteinExistence type="inferred from homology"/>
<evidence type="ECO:0000313" key="14">
    <source>
        <dbReference type="RefSeq" id="XP_030077757.1"/>
    </source>
</evidence>
<keyword evidence="9" id="KW-0966">Cell projection</keyword>
<accession>A0A6P7ZEJ7</accession>
<organism evidence="13 14">
    <name type="scientific">Microcaecilia unicolor</name>
    <dbReference type="NCBI Taxonomy" id="1415580"/>
    <lineage>
        <taxon>Eukaryota</taxon>
        <taxon>Metazoa</taxon>
        <taxon>Chordata</taxon>
        <taxon>Craniata</taxon>
        <taxon>Vertebrata</taxon>
        <taxon>Euteleostomi</taxon>
        <taxon>Amphibia</taxon>
        <taxon>Gymnophiona</taxon>
        <taxon>Siphonopidae</taxon>
        <taxon>Microcaecilia</taxon>
    </lineage>
</organism>
<dbReference type="InterPro" id="IPR025986">
    <property type="entry name" value="RPAP3-like_C"/>
</dbReference>
<evidence type="ECO:0000256" key="10">
    <source>
        <dbReference type="ARBA" id="ARBA00049986"/>
    </source>
</evidence>
<dbReference type="OrthoDB" id="447931at2759"/>
<evidence type="ECO:0000259" key="11">
    <source>
        <dbReference type="Pfam" id="PF13877"/>
    </source>
</evidence>
<dbReference type="GO" id="GO:0007368">
    <property type="term" value="P:determination of left/right symmetry"/>
    <property type="evidence" value="ECO:0007669"/>
    <property type="project" value="TreeGrafter"/>
</dbReference>
<evidence type="ECO:0000256" key="4">
    <source>
        <dbReference type="ARBA" id="ARBA00011738"/>
    </source>
</evidence>
<name>A0A6P7ZEJ7_9AMPH</name>
<feature type="domain" description="Dynein attachment factor N-terminal" evidence="12">
    <location>
        <begin position="7"/>
        <end position="74"/>
    </location>
</feature>
<evidence type="ECO:0000256" key="6">
    <source>
        <dbReference type="ARBA" id="ARBA00022794"/>
    </source>
</evidence>
<keyword evidence="7" id="KW-0282">Flagellum</keyword>
<reference evidence="14 15" key="1">
    <citation type="submission" date="2025-04" db="UniProtKB">
        <authorList>
            <consortium name="RefSeq"/>
        </authorList>
    </citation>
    <scope>IDENTIFICATION</scope>
</reference>
<keyword evidence="13" id="KW-1185">Reference proteome</keyword>
<comment type="subcellular location">
    <subcellularLocation>
        <location evidence="2">Cell projection</location>
        <location evidence="2">Cilium</location>
        <location evidence="2">Flagellum</location>
    </subcellularLocation>
    <subcellularLocation>
        <location evidence="3">Cytoplasm</location>
    </subcellularLocation>
</comment>
<evidence type="ECO:0000256" key="9">
    <source>
        <dbReference type="ARBA" id="ARBA00023273"/>
    </source>
</evidence>
<dbReference type="Pfam" id="PF15867">
    <property type="entry name" value="Dynein_attach_N"/>
    <property type="match status" value="1"/>
</dbReference>
<dbReference type="GO" id="GO:0036159">
    <property type="term" value="P:inner dynein arm assembly"/>
    <property type="evidence" value="ECO:0007669"/>
    <property type="project" value="TreeGrafter"/>
</dbReference>
<evidence type="ECO:0000256" key="8">
    <source>
        <dbReference type="ARBA" id="ARBA00023069"/>
    </source>
</evidence>
<dbReference type="PANTHER" id="PTHR28572">
    <property type="entry name" value="COILED-COIL DOMAIN-CONTAINING PROTEIN 103"/>
    <property type="match status" value="1"/>
</dbReference>
<dbReference type="InterPro" id="IPR042422">
    <property type="entry name" value="CC103"/>
</dbReference>
<dbReference type="KEGG" id="muo:115482247"/>
<evidence type="ECO:0000313" key="13">
    <source>
        <dbReference type="Proteomes" id="UP000515156"/>
    </source>
</evidence>
<dbReference type="Proteomes" id="UP000515156">
    <property type="component" value="Chromosome 12"/>
</dbReference>
<comment type="subunit">
    <text evidence="4">Homodimer.</text>
</comment>
<evidence type="ECO:0000256" key="3">
    <source>
        <dbReference type="ARBA" id="ARBA00004496"/>
    </source>
</evidence>
<evidence type="ECO:0000256" key="1">
    <source>
        <dbReference type="ARBA" id="ARBA00004048"/>
    </source>
</evidence>
<keyword evidence="5" id="KW-0963">Cytoplasm</keyword>
<comment type="similarity">
    <text evidence="10">Belongs to the DNAAF19/PR46b family.</text>
</comment>
<dbReference type="RefSeq" id="XP_030077758.1">
    <property type="nucleotide sequence ID" value="XM_030221898.1"/>
</dbReference>
<evidence type="ECO:0000259" key="12">
    <source>
        <dbReference type="Pfam" id="PF15867"/>
    </source>
</evidence>
<dbReference type="Pfam" id="PF13877">
    <property type="entry name" value="RPAP3_C"/>
    <property type="match status" value="1"/>
</dbReference>
<dbReference type="GO" id="GO:0003351">
    <property type="term" value="P:epithelial cilium movement involved in extracellular fluid movement"/>
    <property type="evidence" value="ECO:0007669"/>
    <property type="project" value="TreeGrafter"/>
</dbReference>
<evidence type="ECO:0000256" key="2">
    <source>
        <dbReference type="ARBA" id="ARBA00004230"/>
    </source>
</evidence>
<dbReference type="PANTHER" id="PTHR28572:SF1">
    <property type="entry name" value="COILED-COIL DOMAIN-CONTAINING PROTEIN 103"/>
    <property type="match status" value="1"/>
</dbReference>
<feature type="domain" description="RNA-polymerase II-associated protein 3-like C-terminal" evidence="11">
    <location>
        <begin position="97"/>
        <end position="187"/>
    </location>
</feature>
<dbReference type="GeneID" id="115482247"/>
<dbReference type="GO" id="GO:0036157">
    <property type="term" value="C:outer dynein arm"/>
    <property type="evidence" value="ECO:0007669"/>
    <property type="project" value="InterPro"/>
</dbReference>
<sequence length="258" mass="29840">MEELETIDFSALEHELQAALAADEKYQRENDAKFRAIHQKVASYEEFRDIVLASHLKPLEKKDKLGGKRNQPWNSCITSDNYQQDTSLEIAQGSSRKPETSAEFNRDWRRYLRNGTEKYEFLLQLGGENLHRIFQVDIGFGLLGEFILVLAENFQSEDYDAVLQILQNFSQTCRFGLNLDLLSKAEKESCRDLFKKLQSTDIAQCMSNLSITGDAVQTVTELEGHEKREDFQSFEKTGKTTEKNEKSLRELMRCYQVK</sequence>
<comment type="function">
    <text evidence="1">Dynein-attachment factor required for cilia motility.</text>
</comment>
<keyword evidence="8" id="KW-0969">Cilium</keyword>
<protein>
    <submittedName>
        <fullName evidence="14 15">Coiled-coil domain-containing protein 103</fullName>
    </submittedName>
</protein>
<evidence type="ECO:0000256" key="5">
    <source>
        <dbReference type="ARBA" id="ARBA00022490"/>
    </source>
</evidence>
<dbReference type="RefSeq" id="XP_030077757.1">
    <property type="nucleotide sequence ID" value="XM_030221897.1"/>
</dbReference>
<dbReference type="GO" id="GO:0005576">
    <property type="term" value="C:extracellular region"/>
    <property type="evidence" value="ECO:0007669"/>
    <property type="project" value="GOC"/>
</dbReference>
<evidence type="ECO:0000313" key="15">
    <source>
        <dbReference type="RefSeq" id="XP_030077758.1"/>
    </source>
</evidence>
<keyword evidence="6" id="KW-0970">Cilium biogenesis/degradation</keyword>
<dbReference type="InterPro" id="IPR031733">
    <property type="entry name" value="Dynein_attach_N"/>
</dbReference>
<dbReference type="GO" id="GO:0031514">
    <property type="term" value="C:motile cilium"/>
    <property type="evidence" value="ECO:0007669"/>
    <property type="project" value="UniProtKB-SubCell"/>
</dbReference>